<evidence type="ECO:0000256" key="1">
    <source>
        <dbReference type="ARBA" id="ARBA00004123"/>
    </source>
</evidence>
<evidence type="ECO:0000313" key="11">
    <source>
        <dbReference type="EMBL" id="RPA97907.1"/>
    </source>
</evidence>
<dbReference type="PANTHER" id="PTHR35784:SF1">
    <property type="entry name" value="MEDIATOR OF RNA POLYMERASE II TRANSCRIPTION SUBUNIT 5"/>
    <property type="match status" value="1"/>
</dbReference>
<evidence type="ECO:0000256" key="8">
    <source>
        <dbReference type="ARBA" id="ARBA00031256"/>
    </source>
</evidence>
<name>A0A3N4JKV3_9PEZI</name>
<dbReference type="Pfam" id="PF08689">
    <property type="entry name" value="Med5"/>
    <property type="match status" value="1"/>
</dbReference>
<comment type="subunit">
    <text evidence="9">Component of the Mediator complex.</text>
</comment>
<dbReference type="STRING" id="1336337.A0A3N4JKV3"/>
<feature type="region of interest" description="Disordered" evidence="10">
    <location>
        <begin position="97"/>
        <end position="116"/>
    </location>
</feature>
<gene>
    <name evidence="9" type="primary">MED5</name>
    <name evidence="11" type="ORF">L873DRAFT_1741167</name>
</gene>
<keyword evidence="5 9" id="KW-0010">Activator</keyword>
<sequence>MSSSSGTSARAQIYRNLFRKCLLKRTPVDTFEKYVSQLLLKAPLPSSSVCPIILSPTVSSRVDPLHLEYIQRLVEKDIVSLPDVLVALLRTSSARSAVSTSPSSGHDATSGDNGMSTNREALEEDIFTVLATVVRVYKPKSNDFVWAAIQALSDWMEAVMAVSGTGMLDEPGDDGSGMPGSMNVGKGRLEALAELAIAIGGNEDVRRILGEGGRKERRLMFQTSLSLFMQYIQVQNPTLAARMDALFRHQQNQSPQQNRNSRNAKGAETIDGMMMGIGDGADNDGPVVWARGGLFVWLSGLLAGRPQVDDEAVIGYLYSRYRNDINTLLVDFVTAVLDVLSNAILRNEAASTLFLLRSFLTNKVPILLSRLSPSPMTASYALSQALLRTDASTLANPPPSSFDPYSHNTSTNPDMLFNTLVDLRQEFLFACALHGVVGEEDIQGIIGELPLGALPVAGRYDVGDLMNQCAMDPDRVERLLEEIEGVEGNSGAVVRTVVEIMRNMCEQKETMPLRSICSFLARKTSSLDVMLLFVKPVYLLEPLCELLDTWRYEEDQGEYQPVYEEFGYILLLVLTLIHRYDIQVTDLTSSSTPNTDSFIPQLLSKGSTSQRIENFESSDKHAQLGGWIREIFEGEGISDGLMSSCRPQDFYRLVPTLFMQSVMACERGVLDIDTLKEGFAFLLEPFLLPSLVGGLGWLGNHLWESHEDISIPVQILHSLLVPSSISPDASEVHKTVISISARQLERILRELVRRGTAGSRQSVVEGLVANLQPYTSFKRNGAATRDELENWTHHAGGGGLMQSLGLAFQSLVNWSTSQGDINIVRPSATYTHRLILATWRVLGARNTVRGIIGEVVKCRIQGTAQGFAEDVAMSMILSMGSPTEEGGTGGGGGKMGLLEALRAEEAEESGNDGVKAEALRSVLRKVETQLTPFSPVHHHPTVGGGVDATGGQPPGVDVGGDTQGVDLDLSMGDDGMAGLLGDGGLGEGDLMGSGLLGDVSGMELG</sequence>
<dbReference type="Proteomes" id="UP000276215">
    <property type="component" value="Unassembled WGS sequence"/>
</dbReference>
<feature type="compositionally biased region" description="Polar residues" evidence="10">
    <location>
        <begin position="106"/>
        <end position="116"/>
    </location>
</feature>
<comment type="function">
    <text evidence="9">Component of the Mediator complex, a coactivator involved in the regulated transcription of nearly all RNA polymerase II-dependent genes. Mediator functions as a bridge to convey information from gene-specific regulatory proteins to the basal RNA polymerase II transcription machinery. Mediator is recruited to promoters by direct interactions with regulatory proteins and serves as a scaffold for the assembly of a functional preinitiation complex with RNA polymerase II and the general transcription factors.</text>
</comment>
<evidence type="ECO:0000256" key="2">
    <source>
        <dbReference type="ARBA" id="ARBA00008782"/>
    </source>
</evidence>
<evidence type="ECO:0000256" key="4">
    <source>
        <dbReference type="ARBA" id="ARBA00023015"/>
    </source>
</evidence>
<comment type="subcellular location">
    <subcellularLocation>
        <location evidence="1 9">Nucleus</location>
    </subcellularLocation>
</comment>
<evidence type="ECO:0000256" key="3">
    <source>
        <dbReference type="ARBA" id="ARBA00020628"/>
    </source>
</evidence>
<dbReference type="GO" id="GO:0003712">
    <property type="term" value="F:transcription coregulator activity"/>
    <property type="evidence" value="ECO:0007669"/>
    <property type="project" value="InterPro"/>
</dbReference>
<organism evidence="11 12">
    <name type="scientific">Choiromyces venosus 120613-1</name>
    <dbReference type="NCBI Taxonomy" id="1336337"/>
    <lineage>
        <taxon>Eukaryota</taxon>
        <taxon>Fungi</taxon>
        <taxon>Dikarya</taxon>
        <taxon>Ascomycota</taxon>
        <taxon>Pezizomycotina</taxon>
        <taxon>Pezizomycetes</taxon>
        <taxon>Pezizales</taxon>
        <taxon>Tuberaceae</taxon>
        <taxon>Choiromyces</taxon>
    </lineage>
</organism>
<evidence type="ECO:0000256" key="6">
    <source>
        <dbReference type="ARBA" id="ARBA00023163"/>
    </source>
</evidence>
<evidence type="ECO:0000256" key="10">
    <source>
        <dbReference type="SAM" id="MobiDB-lite"/>
    </source>
</evidence>
<dbReference type="GO" id="GO:0006357">
    <property type="term" value="P:regulation of transcription by RNA polymerase II"/>
    <property type="evidence" value="ECO:0007669"/>
    <property type="project" value="InterPro"/>
</dbReference>
<proteinExistence type="inferred from homology"/>
<dbReference type="PANTHER" id="PTHR35784">
    <property type="entry name" value="MEDIATOR OF RNA POLYMERASE II TRANSCRIPTION SUBUNIT 5"/>
    <property type="match status" value="1"/>
</dbReference>
<comment type="similarity">
    <text evidence="2 9">Belongs to the Mediator complex subunit 5 family.</text>
</comment>
<keyword evidence="4 9" id="KW-0805">Transcription regulation</keyword>
<evidence type="ECO:0000256" key="7">
    <source>
        <dbReference type="ARBA" id="ARBA00023242"/>
    </source>
</evidence>
<keyword evidence="7 9" id="KW-0539">Nucleus</keyword>
<keyword evidence="6 9" id="KW-0804">Transcription</keyword>
<evidence type="ECO:0000256" key="5">
    <source>
        <dbReference type="ARBA" id="ARBA00023159"/>
    </source>
</evidence>
<evidence type="ECO:0000313" key="12">
    <source>
        <dbReference type="Proteomes" id="UP000276215"/>
    </source>
</evidence>
<protein>
    <recommendedName>
        <fullName evidence="3 9">Mediator of RNA polymerase II transcription subunit 5</fullName>
    </recommendedName>
    <alternativeName>
        <fullName evidence="8 9">Mediator complex subunit 5</fullName>
    </alternativeName>
</protein>
<accession>A0A3N4JKV3</accession>
<dbReference type="AlphaFoldDB" id="A0A3N4JKV3"/>
<dbReference type="OrthoDB" id="5322661at2759"/>
<dbReference type="EMBL" id="ML120400">
    <property type="protein sequence ID" value="RPA97907.1"/>
    <property type="molecule type" value="Genomic_DNA"/>
</dbReference>
<reference evidence="11 12" key="1">
    <citation type="journal article" date="2018" name="Nat. Ecol. Evol.">
        <title>Pezizomycetes genomes reveal the molecular basis of ectomycorrhizal truffle lifestyle.</title>
        <authorList>
            <person name="Murat C."/>
            <person name="Payen T."/>
            <person name="Noel B."/>
            <person name="Kuo A."/>
            <person name="Morin E."/>
            <person name="Chen J."/>
            <person name="Kohler A."/>
            <person name="Krizsan K."/>
            <person name="Balestrini R."/>
            <person name="Da Silva C."/>
            <person name="Montanini B."/>
            <person name="Hainaut M."/>
            <person name="Levati E."/>
            <person name="Barry K.W."/>
            <person name="Belfiori B."/>
            <person name="Cichocki N."/>
            <person name="Clum A."/>
            <person name="Dockter R.B."/>
            <person name="Fauchery L."/>
            <person name="Guy J."/>
            <person name="Iotti M."/>
            <person name="Le Tacon F."/>
            <person name="Lindquist E.A."/>
            <person name="Lipzen A."/>
            <person name="Malagnac F."/>
            <person name="Mello A."/>
            <person name="Molinier V."/>
            <person name="Miyauchi S."/>
            <person name="Poulain J."/>
            <person name="Riccioni C."/>
            <person name="Rubini A."/>
            <person name="Sitrit Y."/>
            <person name="Splivallo R."/>
            <person name="Traeger S."/>
            <person name="Wang M."/>
            <person name="Zifcakova L."/>
            <person name="Wipf D."/>
            <person name="Zambonelli A."/>
            <person name="Paolocci F."/>
            <person name="Nowrousian M."/>
            <person name="Ottonello S."/>
            <person name="Baldrian P."/>
            <person name="Spatafora J.W."/>
            <person name="Henrissat B."/>
            <person name="Nagy L.G."/>
            <person name="Aury J.M."/>
            <person name="Wincker P."/>
            <person name="Grigoriev I.V."/>
            <person name="Bonfante P."/>
            <person name="Martin F.M."/>
        </authorList>
    </citation>
    <scope>NUCLEOTIDE SEQUENCE [LARGE SCALE GENOMIC DNA]</scope>
    <source>
        <strain evidence="11 12">120613-1</strain>
    </source>
</reference>
<dbReference type="GO" id="GO:0016592">
    <property type="term" value="C:mediator complex"/>
    <property type="evidence" value="ECO:0007669"/>
    <property type="project" value="InterPro"/>
</dbReference>
<keyword evidence="12" id="KW-1185">Reference proteome</keyword>
<dbReference type="InterPro" id="IPR014801">
    <property type="entry name" value="Mediator_Med5_fun"/>
</dbReference>
<evidence type="ECO:0000256" key="9">
    <source>
        <dbReference type="RuleBase" id="RU364142"/>
    </source>
</evidence>